<organism evidence="2 3">
    <name type="scientific">Puccinia striiformis f. sp. tritici PST-78</name>
    <dbReference type="NCBI Taxonomy" id="1165861"/>
    <lineage>
        <taxon>Eukaryota</taxon>
        <taxon>Fungi</taxon>
        <taxon>Dikarya</taxon>
        <taxon>Basidiomycota</taxon>
        <taxon>Pucciniomycotina</taxon>
        <taxon>Pucciniomycetes</taxon>
        <taxon>Pucciniales</taxon>
        <taxon>Pucciniaceae</taxon>
        <taxon>Puccinia</taxon>
    </lineage>
</organism>
<dbReference type="EMBL" id="AJIL01000058">
    <property type="protein sequence ID" value="KNE98314.1"/>
    <property type="molecule type" value="Genomic_DNA"/>
</dbReference>
<feature type="region of interest" description="Disordered" evidence="1">
    <location>
        <begin position="18"/>
        <end position="37"/>
    </location>
</feature>
<dbReference type="AlphaFoldDB" id="A0A0L0VH23"/>
<proteinExistence type="predicted"/>
<sequence>MIDTPFSRCSFCWNRIPSSDSLKRKNPSLTDHDSHISKRPACHLMNDVSHNLNSIDRRLNSDPARSSEFLLDYQLSSSNNENHVTSQDTEFIQSQSNEPSGSNLLQRISLPFKDNSHIV</sequence>
<accession>A0A0L0VH23</accession>
<keyword evidence="3" id="KW-1185">Reference proteome</keyword>
<dbReference type="Proteomes" id="UP000054564">
    <property type="component" value="Unassembled WGS sequence"/>
</dbReference>
<reference evidence="3" key="1">
    <citation type="submission" date="2014-03" db="EMBL/GenBank/DDBJ databases">
        <title>The Genome Sequence of Puccinia striiformis f. sp. tritici PST-78.</title>
        <authorList>
            <consortium name="The Broad Institute Genome Sequencing Platform"/>
            <person name="Cuomo C."/>
            <person name="Hulbert S."/>
            <person name="Chen X."/>
            <person name="Walker B."/>
            <person name="Young S.K."/>
            <person name="Zeng Q."/>
            <person name="Gargeya S."/>
            <person name="Fitzgerald M."/>
            <person name="Haas B."/>
            <person name="Abouelleil A."/>
            <person name="Alvarado L."/>
            <person name="Arachchi H.M."/>
            <person name="Berlin A.M."/>
            <person name="Chapman S.B."/>
            <person name="Goldberg J."/>
            <person name="Griggs A."/>
            <person name="Gujja S."/>
            <person name="Hansen M."/>
            <person name="Howarth C."/>
            <person name="Imamovic A."/>
            <person name="Larimer J."/>
            <person name="McCowan C."/>
            <person name="Montmayeur A."/>
            <person name="Murphy C."/>
            <person name="Neiman D."/>
            <person name="Pearson M."/>
            <person name="Priest M."/>
            <person name="Roberts A."/>
            <person name="Saif S."/>
            <person name="Shea T."/>
            <person name="Sisk P."/>
            <person name="Sykes S."/>
            <person name="Wortman J."/>
            <person name="Nusbaum C."/>
            <person name="Birren B."/>
        </authorList>
    </citation>
    <scope>NUCLEOTIDE SEQUENCE [LARGE SCALE GENOMIC DNA]</scope>
    <source>
        <strain evidence="3">race PST-78</strain>
    </source>
</reference>
<name>A0A0L0VH23_9BASI</name>
<evidence type="ECO:0000313" key="3">
    <source>
        <dbReference type="Proteomes" id="UP000054564"/>
    </source>
</evidence>
<protein>
    <submittedName>
        <fullName evidence="2">Uncharacterized protein</fullName>
    </submittedName>
</protein>
<evidence type="ECO:0000256" key="1">
    <source>
        <dbReference type="SAM" id="MobiDB-lite"/>
    </source>
</evidence>
<evidence type="ECO:0000313" key="2">
    <source>
        <dbReference type="EMBL" id="KNE98314.1"/>
    </source>
</evidence>
<comment type="caution">
    <text evidence="2">The sequence shown here is derived from an EMBL/GenBank/DDBJ whole genome shotgun (WGS) entry which is preliminary data.</text>
</comment>
<gene>
    <name evidence="2" type="ORF">PSTG_08390</name>
</gene>
<feature type="region of interest" description="Disordered" evidence="1">
    <location>
        <begin position="80"/>
        <end position="105"/>
    </location>
</feature>